<organism evidence="2 3">
    <name type="scientific">Bimuria novae-zelandiae CBS 107.79</name>
    <dbReference type="NCBI Taxonomy" id="1447943"/>
    <lineage>
        <taxon>Eukaryota</taxon>
        <taxon>Fungi</taxon>
        <taxon>Dikarya</taxon>
        <taxon>Ascomycota</taxon>
        <taxon>Pezizomycotina</taxon>
        <taxon>Dothideomycetes</taxon>
        <taxon>Pleosporomycetidae</taxon>
        <taxon>Pleosporales</taxon>
        <taxon>Massarineae</taxon>
        <taxon>Didymosphaeriaceae</taxon>
        <taxon>Bimuria</taxon>
    </lineage>
</organism>
<reference evidence="2" key="1">
    <citation type="journal article" date="2020" name="Stud. Mycol.">
        <title>101 Dothideomycetes genomes: a test case for predicting lifestyles and emergence of pathogens.</title>
        <authorList>
            <person name="Haridas S."/>
            <person name="Albert R."/>
            <person name="Binder M."/>
            <person name="Bloem J."/>
            <person name="Labutti K."/>
            <person name="Salamov A."/>
            <person name="Andreopoulos B."/>
            <person name="Baker S."/>
            <person name="Barry K."/>
            <person name="Bills G."/>
            <person name="Bluhm B."/>
            <person name="Cannon C."/>
            <person name="Castanera R."/>
            <person name="Culley D."/>
            <person name="Daum C."/>
            <person name="Ezra D."/>
            <person name="Gonzalez J."/>
            <person name="Henrissat B."/>
            <person name="Kuo A."/>
            <person name="Liang C."/>
            <person name="Lipzen A."/>
            <person name="Lutzoni F."/>
            <person name="Magnuson J."/>
            <person name="Mondo S."/>
            <person name="Nolan M."/>
            <person name="Ohm R."/>
            <person name="Pangilinan J."/>
            <person name="Park H.-J."/>
            <person name="Ramirez L."/>
            <person name="Alfaro M."/>
            <person name="Sun H."/>
            <person name="Tritt A."/>
            <person name="Yoshinaga Y."/>
            <person name="Zwiers L.-H."/>
            <person name="Turgeon B."/>
            <person name="Goodwin S."/>
            <person name="Spatafora J."/>
            <person name="Crous P."/>
            <person name="Grigoriev I."/>
        </authorList>
    </citation>
    <scope>NUCLEOTIDE SEQUENCE</scope>
    <source>
        <strain evidence="2">CBS 107.79</strain>
    </source>
</reference>
<keyword evidence="1" id="KW-0472">Membrane</keyword>
<evidence type="ECO:0000313" key="3">
    <source>
        <dbReference type="Proteomes" id="UP000800036"/>
    </source>
</evidence>
<keyword evidence="1" id="KW-1133">Transmembrane helix</keyword>
<proteinExistence type="predicted"/>
<feature type="transmembrane region" description="Helical" evidence="1">
    <location>
        <begin position="69"/>
        <end position="87"/>
    </location>
</feature>
<dbReference type="AlphaFoldDB" id="A0A6A5V657"/>
<gene>
    <name evidence="2" type="ORF">BU23DRAFT_555147</name>
</gene>
<keyword evidence="1" id="KW-0812">Transmembrane</keyword>
<sequence>MPATTHSFCYAIVRSGASTTNPINIIYVCKSLDLAKSTIDQFVASSGFTSVPRSPPSDLRNLDGSVPDWFMGYNLWFGMNIAGWIYIERTRMLD</sequence>
<evidence type="ECO:0000256" key="1">
    <source>
        <dbReference type="SAM" id="Phobius"/>
    </source>
</evidence>
<keyword evidence="3" id="KW-1185">Reference proteome</keyword>
<evidence type="ECO:0000313" key="2">
    <source>
        <dbReference type="EMBL" id="KAF1972348.1"/>
    </source>
</evidence>
<dbReference type="Proteomes" id="UP000800036">
    <property type="component" value="Unassembled WGS sequence"/>
</dbReference>
<dbReference type="OrthoDB" id="3786558at2759"/>
<protein>
    <submittedName>
        <fullName evidence="2">Uncharacterized protein</fullName>
    </submittedName>
</protein>
<dbReference type="EMBL" id="ML976687">
    <property type="protein sequence ID" value="KAF1972348.1"/>
    <property type="molecule type" value="Genomic_DNA"/>
</dbReference>
<name>A0A6A5V657_9PLEO</name>
<accession>A0A6A5V657</accession>